<evidence type="ECO:0000256" key="6">
    <source>
        <dbReference type="SAM" id="Phobius"/>
    </source>
</evidence>
<feature type="transmembrane region" description="Helical" evidence="6">
    <location>
        <begin position="155"/>
        <end position="173"/>
    </location>
</feature>
<dbReference type="InterPro" id="IPR037185">
    <property type="entry name" value="EmrE-like"/>
</dbReference>
<feature type="transmembrane region" description="Helical" evidence="6">
    <location>
        <begin position="36"/>
        <end position="56"/>
    </location>
</feature>
<feature type="transmembrane region" description="Helical" evidence="6">
    <location>
        <begin position="124"/>
        <end position="143"/>
    </location>
</feature>
<accession>A0AAU7DTF8</accession>
<keyword evidence="4 6" id="KW-1133">Transmembrane helix</keyword>
<keyword evidence="3 6" id="KW-0812">Transmembrane</keyword>
<dbReference type="SUPFAM" id="SSF103481">
    <property type="entry name" value="Multidrug resistance efflux transporter EmrE"/>
    <property type="match status" value="2"/>
</dbReference>
<evidence type="ECO:0000256" key="1">
    <source>
        <dbReference type="ARBA" id="ARBA00004141"/>
    </source>
</evidence>
<feature type="transmembrane region" description="Helical" evidence="6">
    <location>
        <begin position="6"/>
        <end position="24"/>
    </location>
</feature>
<dbReference type="PANTHER" id="PTHR32322">
    <property type="entry name" value="INNER MEMBRANE TRANSPORTER"/>
    <property type="match status" value="1"/>
</dbReference>
<dbReference type="PANTHER" id="PTHR32322:SF2">
    <property type="entry name" value="EAMA DOMAIN-CONTAINING PROTEIN"/>
    <property type="match status" value="1"/>
</dbReference>
<evidence type="ECO:0000256" key="2">
    <source>
        <dbReference type="ARBA" id="ARBA00007362"/>
    </source>
</evidence>
<dbReference type="InterPro" id="IPR050638">
    <property type="entry name" value="AA-Vitamin_Transporters"/>
</dbReference>
<organism evidence="8">
    <name type="scientific">Jonesiaceae bacterium BS-20</name>
    <dbReference type="NCBI Taxonomy" id="3120821"/>
    <lineage>
        <taxon>Bacteria</taxon>
        <taxon>Bacillati</taxon>
        <taxon>Actinomycetota</taxon>
        <taxon>Actinomycetes</taxon>
        <taxon>Micrococcales</taxon>
        <taxon>Jonesiaceae</taxon>
    </lineage>
</organism>
<proteinExistence type="inferred from homology"/>
<dbReference type="EMBL" id="CP146203">
    <property type="protein sequence ID" value="XBH21457.1"/>
    <property type="molecule type" value="Genomic_DNA"/>
</dbReference>
<feature type="transmembrane region" description="Helical" evidence="6">
    <location>
        <begin position="62"/>
        <end position="80"/>
    </location>
</feature>
<dbReference type="InterPro" id="IPR000620">
    <property type="entry name" value="EamA_dom"/>
</dbReference>
<protein>
    <submittedName>
        <fullName evidence="8">EamA family transporter</fullName>
    </submittedName>
</protein>
<evidence type="ECO:0000256" key="3">
    <source>
        <dbReference type="ARBA" id="ARBA00022692"/>
    </source>
</evidence>
<name>A0AAU7DTF8_9MICO</name>
<evidence type="ECO:0000313" key="8">
    <source>
        <dbReference type="EMBL" id="XBH21457.1"/>
    </source>
</evidence>
<comment type="similarity">
    <text evidence="2">Belongs to the EamA transporter family.</text>
</comment>
<feature type="transmembrane region" description="Helical" evidence="6">
    <location>
        <begin position="92"/>
        <end position="112"/>
    </location>
</feature>
<dbReference type="Pfam" id="PF00892">
    <property type="entry name" value="EamA"/>
    <property type="match status" value="1"/>
</dbReference>
<dbReference type="AlphaFoldDB" id="A0AAU7DTF8"/>
<feature type="domain" description="EamA" evidence="7">
    <location>
        <begin position="61"/>
        <end position="195"/>
    </location>
</feature>
<dbReference type="GO" id="GO:0016020">
    <property type="term" value="C:membrane"/>
    <property type="evidence" value="ECO:0007669"/>
    <property type="project" value="UniProtKB-SubCell"/>
</dbReference>
<sequence length="219" mass="22543">MASLARSAGTIVGGIQPLIVALLASKLLNERLSTRVIAAGLTGFFGVALITLQVQARLDTTGILAALGGTLFMATGIVLSKRWGQPASPLTTTSWQLIAGGLTLLIALPIFEGLPGTALTAPNIGGYVYLSLVGTAFAYVMWFRGIAALPARSTAFLGLLSTVVAKLLGWAVAGESLTPPQILGVLFVLGSISSVVLLAAPKRSGSAEVTPHRDPHMVE</sequence>
<reference evidence="8" key="1">
    <citation type="submission" date="2024-02" db="EMBL/GenBank/DDBJ databases">
        <title>Tomenella chthoni gen. nov. sp. nov., a member of the family Jonesiaceae isolated from bat guano.</title>
        <authorList>
            <person name="Miller S.L."/>
            <person name="King J."/>
            <person name="Sankaranarayanan K."/>
            <person name="Lawson P.A."/>
        </authorList>
    </citation>
    <scope>NUCLEOTIDE SEQUENCE</scope>
    <source>
        <strain evidence="8">BS-20</strain>
    </source>
</reference>
<feature type="transmembrane region" description="Helical" evidence="6">
    <location>
        <begin position="179"/>
        <end position="200"/>
    </location>
</feature>
<keyword evidence="5 6" id="KW-0472">Membrane</keyword>
<evidence type="ECO:0000259" key="7">
    <source>
        <dbReference type="Pfam" id="PF00892"/>
    </source>
</evidence>
<comment type="subcellular location">
    <subcellularLocation>
        <location evidence="1">Membrane</location>
        <topology evidence="1">Multi-pass membrane protein</topology>
    </subcellularLocation>
</comment>
<evidence type="ECO:0000256" key="4">
    <source>
        <dbReference type="ARBA" id="ARBA00022989"/>
    </source>
</evidence>
<gene>
    <name evidence="8" type="ORF">V5R04_14785</name>
</gene>
<evidence type="ECO:0000256" key="5">
    <source>
        <dbReference type="ARBA" id="ARBA00023136"/>
    </source>
</evidence>